<feature type="transmembrane region" description="Helical" evidence="1">
    <location>
        <begin position="121"/>
        <end position="143"/>
    </location>
</feature>
<dbReference type="EMBL" id="VHIQ01000003">
    <property type="protein sequence ID" value="TPV33872.1"/>
    <property type="molecule type" value="Genomic_DNA"/>
</dbReference>
<proteinExistence type="predicted"/>
<name>A0A506PL06_9FLAO</name>
<keyword evidence="1" id="KW-0812">Transmembrane</keyword>
<protein>
    <submittedName>
        <fullName evidence="2">Uncharacterized protein</fullName>
    </submittedName>
</protein>
<accession>A0A506PL06</accession>
<dbReference type="OrthoDB" id="1179353at2"/>
<dbReference type="Proteomes" id="UP000317332">
    <property type="component" value="Unassembled WGS sequence"/>
</dbReference>
<keyword evidence="3" id="KW-1185">Reference proteome</keyword>
<gene>
    <name evidence="2" type="ORF">FJ651_06850</name>
</gene>
<evidence type="ECO:0000313" key="3">
    <source>
        <dbReference type="Proteomes" id="UP000317332"/>
    </source>
</evidence>
<organism evidence="2 3">
    <name type="scientific">Paucihalobacter ruber</name>
    <dbReference type="NCBI Taxonomy" id="2567861"/>
    <lineage>
        <taxon>Bacteria</taxon>
        <taxon>Pseudomonadati</taxon>
        <taxon>Bacteroidota</taxon>
        <taxon>Flavobacteriia</taxon>
        <taxon>Flavobacteriales</taxon>
        <taxon>Flavobacteriaceae</taxon>
        <taxon>Paucihalobacter</taxon>
    </lineage>
</organism>
<dbReference type="RefSeq" id="WP_140989738.1">
    <property type="nucleotide sequence ID" value="NZ_VHIQ01000003.1"/>
</dbReference>
<keyword evidence="1" id="KW-0472">Membrane</keyword>
<sequence>MKTTVLIFALLISVSGVSQVLHSKDQKFVRIYDLDDHKIAKGFLYGVSDSTLTIRFRDSLHTLSATDLGAIKFKRAIGSSVLKGSIIGGVIGAVVGGGGSSSLRWKGDLSYLNDNNSTGDWAGAGIILGLPVGAAVGGLTGVLRKKREIYINGDLNTWITFKNDILSGGL</sequence>
<evidence type="ECO:0000256" key="1">
    <source>
        <dbReference type="SAM" id="Phobius"/>
    </source>
</evidence>
<dbReference type="AlphaFoldDB" id="A0A506PL06"/>
<reference evidence="2 3" key="1">
    <citation type="submission" date="2019-06" db="EMBL/GenBank/DDBJ databases">
        <title>Flavobacteriaceae Paucihalobacterium erythroidium CWB-1, complete genome.</title>
        <authorList>
            <person name="Wu S."/>
        </authorList>
    </citation>
    <scope>NUCLEOTIDE SEQUENCE [LARGE SCALE GENOMIC DNA]</scope>
    <source>
        <strain evidence="2 3">CWB-1</strain>
    </source>
</reference>
<evidence type="ECO:0000313" key="2">
    <source>
        <dbReference type="EMBL" id="TPV33872.1"/>
    </source>
</evidence>
<keyword evidence="1" id="KW-1133">Transmembrane helix</keyword>
<comment type="caution">
    <text evidence="2">The sequence shown here is derived from an EMBL/GenBank/DDBJ whole genome shotgun (WGS) entry which is preliminary data.</text>
</comment>